<dbReference type="Pfam" id="PF00296">
    <property type="entry name" value="Bac_luciferase"/>
    <property type="match status" value="1"/>
</dbReference>
<keyword evidence="4" id="KW-0614">Plasmid</keyword>
<dbReference type="PANTHER" id="PTHR30137:SF8">
    <property type="entry name" value="BLR5498 PROTEIN"/>
    <property type="match status" value="1"/>
</dbReference>
<reference evidence="4" key="1">
    <citation type="submission" date="2022-10" db="EMBL/GenBank/DDBJ databases">
        <title>Roseovarius pelagicus sp. nov., isolated from Arctic seawater.</title>
        <authorList>
            <person name="Hong Y.W."/>
            <person name="Hwang C.Y."/>
        </authorList>
    </citation>
    <scope>NUCLEOTIDE SEQUENCE</scope>
    <source>
        <strain evidence="4">HL-MP18</strain>
        <plasmid evidence="4">unnamed2</plasmid>
    </source>
</reference>
<dbReference type="RefSeq" id="WP_263046721.1">
    <property type="nucleotide sequence ID" value="NZ_CP106737.1"/>
</dbReference>
<dbReference type="InterPro" id="IPR036661">
    <property type="entry name" value="Luciferase-like_sf"/>
</dbReference>
<protein>
    <submittedName>
        <fullName evidence="4">LLM class flavin-dependent oxidoreductase</fullName>
    </submittedName>
</protein>
<keyword evidence="5" id="KW-1185">Reference proteome</keyword>
<keyword evidence="2" id="KW-0503">Monooxygenase</keyword>
<dbReference type="Gene3D" id="3.20.20.30">
    <property type="entry name" value="Luciferase-like domain"/>
    <property type="match status" value="1"/>
</dbReference>
<evidence type="ECO:0000256" key="1">
    <source>
        <dbReference type="ARBA" id="ARBA00023002"/>
    </source>
</evidence>
<dbReference type="InterPro" id="IPR050766">
    <property type="entry name" value="Bact_Lucif_Oxidored"/>
</dbReference>
<gene>
    <name evidence="4" type="ORF">N7U68_00225</name>
</gene>
<name>A0ABY6D5V2_9RHOB</name>
<proteinExistence type="predicted"/>
<sequence>MDFDIHFSMDHHDKTKGGDDLYNSMVSQAILADELGYASVSMTEHHLLELGVNPAPLTAAVKIAAHTKNIEILTGVVVLPLHDMRSYAGEVVMADIFCEGRLVLGVGRGAYAYEMERLGVPMEETRERFDESLDVLQALLSEEEVSWDGKYYKFEPLTVMPRPLRKGGPRMLMAVLKPEAIYHCTKRGFNILTTPLHGNFKHFQSQVDAFRRAKDEMGAAGEDLTLTVSRGAFIVNDEADKRSKMEMAHEHWQRFDNVFTGPGIVKNGRAVALDNGTTVEEMGENLLICSAEEMVERLMPFHDMGIDRVSINLGFGPCHKDCMQMIRLFAADIMPEFVQPSDKKLAVVT</sequence>
<organism evidence="4 5">
    <name type="scientific">Roseovarius pelagicus</name>
    <dbReference type="NCBI Taxonomy" id="2980108"/>
    <lineage>
        <taxon>Bacteria</taxon>
        <taxon>Pseudomonadati</taxon>
        <taxon>Pseudomonadota</taxon>
        <taxon>Alphaproteobacteria</taxon>
        <taxon>Rhodobacterales</taxon>
        <taxon>Roseobacteraceae</taxon>
        <taxon>Roseovarius</taxon>
    </lineage>
</organism>
<dbReference type="EMBL" id="CP106737">
    <property type="protein sequence ID" value="UXX81524.1"/>
    <property type="molecule type" value="Genomic_DNA"/>
</dbReference>
<dbReference type="Proteomes" id="UP001064087">
    <property type="component" value="Plasmid unnamed2"/>
</dbReference>
<evidence type="ECO:0000259" key="3">
    <source>
        <dbReference type="Pfam" id="PF00296"/>
    </source>
</evidence>
<accession>A0ABY6D5V2</accession>
<feature type="domain" description="Luciferase-like" evidence="3">
    <location>
        <begin position="5"/>
        <end position="307"/>
    </location>
</feature>
<keyword evidence="1" id="KW-0560">Oxidoreductase</keyword>
<geneLocation type="plasmid" evidence="4 5">
    <name>unnamed2</name>
</geneLocation>
<evidence type="ECO:0000313" key="4">
    <source>
        <dbReference type="EMBL" id="UXX81524.1"/>
    </source>
</evidence>
<dbReference type="PANTHER" id="PTHR30137">
    <property type="entry name" value="LUCIFERASE-LIKE MONOOXYGENASE"/>
    <property type="match status" value="1"/>
</dbReference>
<evidence type="ECO:0000256" key="2">
    <source>
        <dbReference type="ARBA" id="ARBA00023033"/>
    </source>
</evidence>
<dbReference type="InterPro" id="IPR011251">
    <property type="entry name" value="Luciferase-like_dom"/>
</dbReference>
<evidence type="ECO:0000313" key="5">
    <source>
        <dbReference type="Proteomes" id="UP001064087"/>
    </source>
</evidence>
<dbReference type="SUPFAM" id="SSF51679">
    <property type="entry name" value="Bacterial luciferase-like"/>
    <property type="match status" value="1"/>
</dbReference>